<reference evidence="2" key="1">
    <citation type="submission" date="2023-08" db="EMBL/GenBank/DDBJ databases">
        <title>Pelteobagrus vachellii genome.</title>
        <authorList>
            <person name="Liu H."/>
        </authorList>
    </citation>
    <scope>NUCLEOTIDE SEQUENCE</scope>
    <source>
        <strain evidence="2">PRFRI_2022a</strain>
        <tissue evidence="2">Muscle</tissue>
    </source>
</reference>
<organism evidence="2 3">
    <name type="scientific">Tachysurus vachellii</name>
    <name type="common">Darkbarbel catfish</name>
    <name type="synonym">Pelteobagrus vachellii</name>
    <dbReference type="NCBI Taxonomy" id="175792"/>
    <lineage>
        <taxon>Eukaryota</taxon>
        <taxon>Metazoa</taxon>
        <taxon>Chordata</taxon>
        <taxon>Craniata</taxon>
        <taxon>Vertebrata</taxon>
        <taxon>Euteleostomi</taxon>
        <taxon>Actinopterygii</taxon>
        <taxon>Neopterygii</taxon>
        <taxon>Teleostei</taxon>
        <taxon>Ostariophysi</taxon>
        <taxon>Siluriformes</taxon>
        <taxon>Bagridae</taxon>
        <taxon>Tachysurus</taxon>
    </lineage>
</organism>
<evidence type="ECO:0000259" key="1">
    <source>
        <dbReference type="Pfam" id="PF19259"/>
    </source>
</evidence>
<comment type="caution">
    <text evidence="2">The sequence shown here is derived from an EMBL/GenBank/DDBJ whole genome shotgun (WGS) entry which is preliminary data.</text>
</comment>
<dbReference type="InterPro" id="IPR045358">
    <property type="entry name" value="Ty3_capsid"/>
</dbReference>
<gene>
    <name evidence="2" type="ORF">Q7C36_000572</name>
</gene>
<dbReference type="CDD" id="cd00303">
    <property type="entry name" value="retropepsin_like"/>
    <property type="match status" value="1"/>
</dbReference>
<evidence type="ECO:0000313" key="2">
    <source>
        <dbReference type="EMBL" id="KAK2868701.1"/>
    </source>
</evidence>
<proteinExistence type="predicted"/>
<keyword evidence="3" id="KW-1185">Reference proteome</keyword>
<sequence length="380" mass="41587">MIVCRLLRPSACITVSDFCFTFDIVFADSDLCLLYLELVLKSVHMDPQSHNLSLKKTSLPHDPAAASQLVSQLAHLASLTGELVTALQCLQNIPTTSSMIPATTNPWLSFPEKFDPARCRGFLMQCSLFVTQQLALYPTDTSRIALVCSLLTGRALEWATTVWREDGSAFSSFSHFLAQFRSVFDHVAGGESAEERLLNISQGSHSAAEYTQAGWEERPLKLLFREGLSHELQAELACRDEGRSLADFMDLSICLNNLIRARRSSTHSPSSECAQPTHHAFAHLTPLCLYCDATGHRLPSCPVRPHNEQSKLVSVASFTSHTQTCARFAMRLNILGGSIELEALIDSGAAGNFISEECIKANAIPVTECEVPSAVEAIDG</sequence>
<name>A0AA88TIY4_TACVA</name>
<protein>
    <recommendedName>
        <fullName evidence="1">Ty3 transposon capsid-like protein domain-containing protein</fullName>
    </recommendedName>
</protein>
<dbReference type="AlphaFoldDB" id="A0AA88TIY4"/>
<feature type="domain" description="Ty3 transposon capsid-like protein" evidence="1">
    <location>
        <begin position="98"/>
        <end position="210"/>
    </location>
</feature>
<accession>A0AA88TIY4</accession>
<dbReference type="InterPro" id="IPR032567">
    <property type="entry name" value="RTL1-rel"/>
</dbReference>
<dbReference type="EMBL" id="JAVHJS010000001">
    <property type="protein sequence ID" value="KAK2868701.1"/>
    <property type="molecule type" value="Genomic_DNA"/>
</dbReference>
<dbReference type="PANTHER" id="PTHR15503">
    <property type="entry name" value="LDOC1 RELATED"/>
    <property type="match status" value="1"/>
</dbReference>
<dbReference type="Proteomes" id="UP001187315">
    <property type="component" value="Unassembled WGS sequence"/>
</dbReference>
<dbReference type="Pfam" id="PF19259">
    <property type="entry name" value="Ty3_capsid"/>
    <property type="match status" value="1"/>
</dbReference>
<dbReference type="PANTHER" id="PTHR15503:SF22">
    <property type="entry name" value="TRANSPOSON TY3-I GAG POLYPROTEIN"/>
    <property type="match status" value="1"/>
</dbReference>
<evidence type="ECO:0000313" key="3">
    <source>
        <dbReference type="Proteomes" id="UP001187315"/>
    </source>
</evidence>